<proteinExistence type="predicted"/>
<dbReference type="AlphaFoldDB" id="A0AAV9SL21"/>
<protein>
    <submittedName>
        <fullName evidence="3">Uncharacterized protein</fullName>
    </submittedName>
</protein>
<feature type="compositionally biased region" description="Low complexity" evidence="1">
    <location>
        <begin position="53"/>
        <end position="67"/>
    </location>
</feature>
<keyword evidence="4" id="KW-1185">Reference proteome</keyword>
<sequence>MHRFPTEAGISVNAEARPANIHLVWLVGAAVTAATSTALGVSRPDAWRKRQPTIRTTGRGSRTPSRPELLQYERHSGNF</sequence>
<gene>
    <name evidence="3" type="ORF">CRENBAI_022055</name>
</gene>
<evidence type="ECO:0000256" key="1">
    <source>
        <dbReference type="SAM" id="MobiDB-lite"/>
    </source>
</evidence>
<dbReference type="EMBL" id="JAHHUM010000296">
    <property type="protein sequence ID" value="KAK5621670.1"/>
    <property type="molecule type" value="Genomic_DNA"/>
</dbReference>
<keyword evidence="2" id="KW-1133">Transmembrane helix</keyword>
<name>A0AAV9SL21_9TELE</name>
<evidence type="ECO:0000313" key="4">
    <source>
        <dbReference type="Proteomes" id="UP001311232"/>
    </source>
</evidence>
<reference evidence="3 4" key="1">
    <citation type="submission" date="2021-06" db="EMBL/GenBank/DDBJ databases">
        <authorList>
            <person name="Palmer J.M."/>
        </authorList>
    </citation>
    <scope>NUCLEOTIDE SEQUENCE [LARGE SCALE GENOMIC DNA]</scope>
    <source>
        <strain evidence="3 4">MEX-2019</strain>
        <tissue evidence="3">Muscle</tissue>
    </source>
</reference>
<dbReference type="Proteomes" id="UP001311232">
    <property type="component" value="Unassembled WGS sequence"/>
</dbReference>
<feature type="region of interest" description="Disordered" evidence="1">
    <location>
        <begin position="41"/>
        <end position="79"/>
    </location>
</feature>
<accession>A0AAV9SL21</accession>
<evidence type="ECO:0000313" key="3">
    <source>
        <dbReference type="EMBL" id="KAK5621670.1"/>
    </source>
</evidence>
<keyword evidence="2" id="KW-0472">Membrane</keyword>
<organism evidence="3 4">
    <name type="scientific">Crenichthys baileyi</name>
    <name type="common">White River springfish</name>
    <dbReference type="NCBI Taxonomy" id="28760"/>
    <lineage>
        <taxon>Eukaryota</taxon>
        <taxon>Metazoa</taxon>
        <taxon>Chordata</taxon>
        <taxon>Craniata</taxon>
        <taxon>Vertebrata</taxon>
        <taxon>Euteleostomi</taxon>
        <taxon>Actinopterygii</taxon>
        <taxon>Neopterygii</taxon>
        <taxon>Teleostei</taxon>
        <taxon>Neoteleostei</taxon>
        <taxon>Acanthomorphata</taxon>
        <taxon>Ovalentaria</taxon>
        <taxon>Atherinomorphae</taxon>
        <taxon>Cyprinodontiformes</taxon>
        <taxon>Goodeidae</taxon>
        <taxon>Crenichthys</taxon>
    </lineage>
</organism>
<feature type="transmembrane region" description="Helical" evidence="2">
    <location>
        <begin position="20"/>
        <end position="41"/>
    </location>
</feature>
<evidence type="ECO:0000256" key="2">
    <source>
        <dbReference type="SAM" id="Phobius"/>
    </source>
</evidence>
<comment type="caution">
    <text evidence="3">The sequence shown here is derived from an EMBL/GenBank/DDBJ whole genome shotgun (WGS) entry which is preliminary data.</text>
</comment>
<keyword evidence="2" id="KW-0812">Transmembrane</keyword>